<protein>
    <recommendedName>
        <fullName evidence="2">L-ribulose-5-phosphate 3-epimerase</fullName>
    </recommendedName>
</protein>
<dbReference type="RefSeq" id="WP_093318553.1">
    <property type="nucleotide sequence ID" value="NZ_FOHV01000007.1"/>
</dbReference>
<dbReference type="Gene3D" id="3.20.20.150">
    <property type="entry name" value="Divalent-metal-dependent TIM barrel enzymes"/>
    <property type="match status" value="1"/>
</dbReference>
<dbReference type="NCBIfam" id="NF009688">
    <property type="entry name" value="PRK13209.1"/>
    <property type="match status" value="1"/>
</dbReference>
<dbReference type="PANTHER" id="PTHR43489:SF1">
    <property type="entry name" value="L-RIBULOSE-5-PHOSPHATE 3-EPIMERASE SGBU-RELATED"/>
    <property type="match status" value="1"/>
</dbReference>
<dbReference type="EMBL" id="FOHV01000007">
    <property type="protein sequence ID" value="SET02876.1"/>
    <property type="molecule type" value="Genomic_DNA"/>
</dbReference>
<dbReference type="GO" id="GO:0016861">
    <property type="term" value="F:intramolecular oxidoreductase activity, interconverting aldoses and ketoses"/>
    <property type="evidence" value="ECO:0007669"/>
    <property type="project" value="InterPro"/>
</dbReference>
<dbReference type="InterPro" id="IPR013022">
    <property type="entry name" value="Xyl_isomerase-like_TIM-brl"/>
</dbReference>
<dbReference type="GO" id="GO:0034015">
    <property type="term" value="F:L-ribulose-5-phosphate 3-epimerase activity"/>
    <property type="evidence" value="ECO:0007669"/>
    <property type="project" value="TreeGrafter"/>
</dbReference>
<dbReference type="SUPFAM" id="SSF51658">
    <property type="entry name" value="Xylose isomerase-like"/>
    <property type="match status" value="1"/>
</dbReference>
<dbReference type="OrthoDB" id="3185623at2"/>
<evidence type="ECO:0000313" key="4">
    <source>
        <dbReference type="EMBL" id="SET02876.1"/>
    </source>
</evidence>
<dbReference type="NCBIfam" id="TIGR00542">
    <property type="entry name" value="hxl6Piso_put"/>
    <property type="match status" value="1"/>
</dbReference>
<reference evidence="5" key="1">
    <citation type="submission" date="2016-10" db="EMBL/GenBank/DDBJ databases">
        <authorList>
            <person name="Varghese N."/>
            <person name="Submissions S."/>
        </authorList>
    </citation>
    <scope>NUCLEOTIDE SEQUENCE [LARGE SCALE GENOMIC DNA]</scope>
    <source>
        <strain evidence="5">DSM 18579</strain>
    </source>
</reference>
<dbReference type="Pfam" id="PF01261">
    <property type="entry name" value="AP_endonuc_2"/>
    <property type="match status" value="1"/>
</dbReference>
<dbReference type="AlphaFoldDB" id="A0A1I0B7Y0"/>
<dbReference type="PANTHER" id="PTHR43489">
    <property type="entry name" value="ISOMERASE"/>
    <property type="match status" value="1"/>
</dbReference>
<dbReference type="NCBIfam" id="NF009689">
    <property type="entry name" value="PRK13210.1"/>
    <property type="match status" value="1"/>
</dbReference>
<evidence type="ECO:0000259" key="3">
    <source>
        <dbReference type="Pfam" id="PF01261"/>
    </source>
</evidence>
<dbReference type="STRING" id="1123402.SAMN02583745_01176"/>
<gene>
    <name evidence="4" type="ORF">SAMN02583745_01176</name>
</gene>
<evidence type="ECO:0000256" key="2">
    <source>
        <dbReference type="NCBIfam" id="TIGR00542"/>
    </source>
</evidence>
<accession>A0A1I0B7Y0</accession>
<keyword evidence="1 4" id="KW-0413">Isomerase</keyword>
<keyword evidence="5" id="KW-1185">Reference proteome</keyword>
<evidence type="ECO:0000313" key="5">
    <source>
        <dbReference type="Proteomes" id="UP000242642"/>
    </source>
</evidence>
<organism evidence="4 5">
    <name type="scientific">Thorsellia anophelis DSM 18579</name>
    <dbReference type="NCBI Taxonomy" id="1123402"/>
    <lineage>
        <taxon>Bacteria</taxon>
        <taxon>Pseudomonadati</taxon>
        <taxon>Pseudomonadota</taxon>
        <taxon>Gammaproteobacteria</taxon>
        <taxon>Enterobacterales</taxon>
        <taxon>Thorselliaceae</taxon>
        <taxon>Thorsellia</taxon>
    </lineage>
</organism>
<dbReference type="InterPro" id="IPR004560">
    <property type="entry name" value="L-Ru-5P_3-Epase"/>
</dbReference>
<dbReference type="Proteomes" id="UP000242642">
    <property type="component" value="Unassembled WGS sequence"/>
</dbReference>
<sequence length="287" mass="33020">MEQIKNKLGIYEKAMPATLTWRERFATAKSLGFDFFEISIDETDERRARLDWSHAEIKEIIDLIHEFEMPIQSMCLSAHRKFPYGSSDPSVRLEADNIMQKALKLAHVLGIRVIQLAGYDVYYEPQTAESHTRFIEGMYLASKQAEQFGIMLGVEIMDTAYLNSLSKFEILKQNIPSPFFMAYPDVGNISGWNYDIATELKLSKHHIVQVHLKDTLFVKPGFKGQFRDLVIGEGQVDFPVVFQALKECNYAAPLVIEMWASDENWEKNIVTAKNRLREIASDNGFYF</sequence>
<feature type="domain" description="Xylose isomerase-like TIM barrel" evidence="3">
    <location>
        <begin position="25"/>
        <end position="278"/>
    </location>
</feature>
<dbReference type="GO" id="GO:0019852">
    <property type="term" value="P:L-ascorbic acid metabolic process"/>
    <property type="evidence" value="ECO:0007669"/>
    <property type="project" value="TreeGrafter"/>
</dbReference>
<evidence type="ECO:0000256" key="1">
    <source>
        <dbReference type="ARBA" id="ARBA00023235"/>
    </source>
</evidence>
<proteinExistence type="predicted"/>
<dbReference type="InterPro" id="IPR036237">
    <property type="entry name" value="Xyl_isomerase-like_sf"/>
</dbReference>
<name>A0A1I0B7Y0_9GAMM</name>
<dbReference type="InterPro" id="IPR050417">
    <property type="entry name" value="Sugar_Epim/Isomerase"/>
</dbReference>